<reference evidence="2" key="1">
    <citation type="submission" date="2016-02" db="EMBL/GenBank/DDBJ databases">
        <title>WGS assembly of Manihot esculenta.</title>
        <authorList>
            <person name="Bredeson J.V."/>
            <person name="Prochnik S.E."/>
            <person name="Lyons J.B."/>
            <person name="Schmutz J."/>
            <person name="Grimwood J."/>
            <person name="Vrebalov J."/>
            <person name="Bart R.S."/>
            <person name="Amuge T."/>
            <person name="Ferguson M.E."/>
            <person name="Green R."/>
            <person name="Putnam N."/>
            <person name="Stites J."/>
            <person name="Rounsley S."/>
            <person name="Rokhsar D.S."/>
        </authorList>
    </citation>
    <scope>NUCLEOTIDE SEQUENCE [LARGE SCALE GENOMIC DNA]</scope>
    <source>
        <tissue evidence="2">Leaf</tissue>
    </source>
</reference>
<feature type="region of interest" description="Disordered" evidence="1">
    <location>
        <begin position="31"/>
        <end position="54"/>
    </location>
</feature>
<protein>
    <submittedName>
        <fullName evidence="2">Uncharacterized protein</fullName>
    </submittedName>
</protein>
<organism evidence="2">
    <name type="scientific">Manihot esculenta</name>
    <name type="common">Cassava</name>
    <name type="synonym">Jatropha manihot</name>
    <dbReference type="NCBI Taxonomy" id="3983"/>
    <lineage>
        <taxon>Eukaryota</taxon>
        <taxon>Viridiplantae</taxon>
        <taxon>Streptophyta</taxon>
        <taxon>Embryophyta</taxon>
        <taxon>Tracheophyta</taxon>
        <taxon>Spermatophyta</taxon>
        <taxon>Magnoliopsida</taxon>
        <taxon>eudicotyledons</taxon>
        <taxon>Gunneridae</taxon>
        <taxon>Pentapetalae</taxon>
        <taxon>rosids</taxon>
        <taxon>fabids</taxon>
        <taxon>Malpighiales</taxon>
        <taxon>Euphorbiaceae</taxon>
        <taxon>Crotonoideae</taxon>
        <taxon>Manihoteae</taxon>
        <taxon>Manihot</taxon>
    </lineage>
</organism>
<proteinExistence type="predicted"/>
<evidence type="ECO:0000256" key="1">
    <source>
        <dbReference type="SAM" id="MobiDB-lite"/>
    </source>
</evidence>
<accession>A0A2C9VQD7</accession>
<dbReference type="EMBL" id="CM004392">
    <property type="protein sequence ID" value="OAY47440.1"/>
    <property type="molecule type" value="Genomic_DNA"/>
</dbReference>
<evidence type="ECO:0000313" key="2">
    <source>
        <dbReference type="EMBL" id="OAY47440.1"/>
    </source>
</evidence>
<gene>
    <name evidence="2" type="ORF">MANES_06G079800</name>
</gene>
<sequence length="54" mass="6082">MLLSNFIFISTVNNSLSLQILLPDEIFPFSSGKGGKKRLKGFRVQPLSQHPHSR</sequence>
<dbReference type="AlphaFoldDB" id="A0A2C9VQD7"/>
<name>A0A2C9VQD7_MANES</name>